<evidence type="ECO:0000259" key="8">
    <source>
        <dbReference type="Pfam" id="PF12704"/>
    </source>
</evidence>
<evidence type="ECO:0000259" key="7">
    <source>
        <dbReference type="Pfam" id="PF02687"/>
    </source>
</evidence>
<dbReference type="EMBL" id="QAMZ01000051">
    <property type="protein sequence ID" value="PWL52219.1"/>
    <property type="molecule type" value="Genomic_DNA"/>
</dbReference>
<dbReference type="InterPro" id="IPR050250">
    <property type="entry name" value="Macrolide_Exporter_MacB"/>
</dbReference>
<keyword evidence="2" id="KW-1003">Cell membrane</keyword>
<organism evidence="9 10">
    <name type="scientific">Clostridium cadaveris</name>
    <dbReference type="NCBI Taxonomy" id="1529"/>
    <lineage>
        <taxon>Bacteria</taxon>
        <taxon>Bacillati</taxon>
        <taxon>Bacillota</taxon>
        <taxon>Clostridia</taxon>
        <taxon>Eubacteriales</taxon>
        <taxon>Clostridiaceae</taxon>
        <taxon>Clostridium</taxon>
    </lineage>
</organism>
<evidence type="ECO:0000256" key="2">
    <source>
        <dbReference type="ARBA" id="ARBA00022475"/>
    </source>
</evidence>
<evidence type="ECO:0000313" key="10">
    <source>
        <dbReference type="Proteomes" id="UP000246114"/>
    </source>
</evidence>
<protein>
    <submittedName>
        <fullName evidence="9">ABC transporter permease</fullName>
    </submittedName>
</protein>
<comment type="similarity">
    <text evidence="6">Belongs to the ABC-4 integral membrane protein family.</text>
</comment>
<dbReference type="GO" id="GO:0022857">
    <property type="term" value="F:transmembrane transporter activity"/>
    <property type="evidence" value="ECO:0007669"/>
    <property type="project" value="TreeGrafter"/>
</dbReference>
<accession>A0A316M4L9</accession>
<dbReference type="RefSeq" id="WP_099335904.1">
    <property type="nucleotide sequence ID" value="NZ_CABMJC010000005.1"/>
</dbReference>
<evidence type="ECO:0000256" key="6">
    <source>
        <dbReference type="ARBA" id="ARBA00038076"/>
    </source>
</evidence>
<dbReference type="Proteomes" id="UP000246114">
    <property type="component" value="Unassembled WGS sequence"/>
</dbReference>
<dbReference type="Pfam" id="PF12704">
    <property type="entry name" value="MacB_PCD"/>
    <property type="match status" value="1"/>
</dbReference>
<feature type="domain" description="ABC3 transporter permease C-terminal" evidence="7">
    <location>
        <begin position="245"/>
        <end position="353"/>
    </location>
</feature>
<keyword evidence="4" id="KW-1133">Transmembrane helix</keyword>
<comment type="caution">
    <text evidence="9">The sequence shown here is derived from an EMBL/GenBank/DDBJ whole genome shotgun (WGS) entry which is preliminary data.</text>
</comment>
<dbReference type="GO" id="GO:0005886">
    <property type="term" value="C:plasma membrane"/>
    <property type="evidence" value="ECO:0007669"/>
    <property type="project" value="UniProtKB-SubCell"/>
</dbReference>
<reference evidence="9 10" key="1">
    <citation type="submission" date="2018-03" db="EMBL/GenBank/DDBJ databases">
        <title>The uncultured portion of the human microbiome is neutrally assembled.</title>
        <authorList>
            <person name="Jeraldo P."/>
            <person name="Boardman L."/>
            <person name="White B.A."/>
            <person name="Nelson H."/>
            <person name="Goldenfeld N."/>
            <person name="Chia N."/>
        </authorList>
    </citation>
    <scope>NUCLEOTIDE SEQUENCE [LARGE SCALE GENOMIC DNA]</scope>
    <source>
        <strain evidence="9">CIM:MAG 903</strain>
    </source>
</reference>
<dbReference type="GeneID" id="90546412"/>
<dbReference type="PANTHER" id="PTHR30572:SF4">
    <property type="entry name" value="ABC TRANSPORTER PERMEASE YTRF"/>
    <property type="match status" value="1"/>
</dbReference>
<feature type="domain" description="MacB-like periplasmic core" evidence="8">
    <location>
        <begin position="18"/>
        <end position="192"/>
    </location>
</feature>
<dbReference type="PANTHER" id="PTHR30572">
    <property type="entry name" value="MEMBRANE COMPONENT OF TRANSPORTER-RELATED"/>
    <property type="match status" value="1"/>
</dbReference>
<gene>
    <name evidence="9" type="ORF">DBY38_11635</name>
</gene>
<evidence type="ECO:0000313" key="9">
    <source>
        <dbReference type="EMBL" id="PWL52219.1"/>
    </source>
</evidence>
<name>A0A316M4L9_9CLOT</name>
<evidence type="ECO:0000256" key="4">
    <source>
        <dbReference type="ARBA" id="ARBA00022989"/>
    </source>
</evidence>
<sequence length="362" mass="41587">MRKFLRWISQNFILILILMAISLFFSLGLSKVKNFSELAYENEYYIGNNCIELSIDDFETSYKEVITSIMDNGRYNLFNTRIPGQSYSANGIYLNENLKVVPSLIRGRFFTKDDFSTEYKESLVVIGKGLLDKVEKQGEDEYIFFNEKRCKVIGVMGDEKKQKMLDYTLIFNLKDFYNTNQYPKVSNGWYLSSKDKSSDLYEVIDKANESMGKNSNTRFTVSKHNIQPNPIKTALKGTSNITTYFGCFAIVIALNIFIIVKQWIGERIKEIGVRKAFGASDNQIYKLVFKEYMEISLFSSLVALLIQGILIKSDIFDISGNIAFLNFVAITIFSFIFSSILLLISIREINKIQVNNIMRGDV</sequence>
<keyword evidence="5" id="KW-0472">Membrane</keyword>
<dbReference type="InterPro" id="IPR003838">
    <property type="entry name" value="ABC3_permease_C"/>
</dbReference>
<keyword evidence="3" id="KW-0812">Transmembrane</keyword>
<proteinExistence type="inferred from homology"/>
<evidence type="ECO:0000256" key="1">
    <source>
        <dbReference type="ARBA" id="ARBA00004651"/>
    </source>
</evidence>
<dbReference type="Pfam" id="PF02687">
    <property type="entry name" value="FtsX"/>
    <property type="match status" value="1"/>
</dbReference>
<evidence type="ECO:0000256" key="3">
    <source>
        <dbReference type="ARBA" id="ARBA00022692"/>
    </source>
</evidence>
<dbReference type="InterPro" id="IPR025857">
    <property type="entry name" value="MacB_PCD"/>
</dbReference>
<comment type="subcellular location">
    <subcellularLocation>
        <location evidence="1">Cell membrane</location>
        <topology evidence="1">Multi-pass membrane protein</topology>
    </subcellularLocation>
</comment>
<dbReference type="AlphaFoldDB" id="A0A316M4L9"/>
<evidence type="ECO:0000256" key="5">
    <source>
        <dbReference type="ARBA" id="ARBA00023136"/>
    </source>
</evidence>